<dbReference type="GO" id="GO:0005886">
    <property type="term" value="C:plasma membrane"/>
    <property type="evidence" value="ECO:0007669"/>
    <property type="project" value="TreeGrafter"/>
</dbReference>
<keyword evidence="6 10" id="KW-1133">Transmembrane helix</keyword>
<evidence type="ECO:0000256" key="11">
    <source>
        <dbReference type="SAM" id="SignalP"/>
    </source>
</evidence>
<dbReference type="SUPFAM" id="SSF52058">
    <property type="entry name" value="L domain-like"/>
    <property type="match status" value="1"/>
</dbReference>
<evidence type="ECO:0000256" key="2">
    <source>
        <dbReference type="ARBA" id="ARBA00022614"/>
    </source>
</evidence>
<keyword evidence="4 11" id="KW-0732">Signal</keyword>
<feature type="signal peptide" evidence="11">
    <location>
        <begin position="1"/>
        <end position="37"/>
    </location>
</feature>
<reference evidence="13" key="1">
    <citation type="submission" date="2025-08" db="UniProtKB">
        <authorList>
            <consortium name="Ensembl"/>
        </authorList>
    </citation>
    <scope>IDENTIFICATION</scope>
</reference>
<dbReference type="PANTHER" id="PTHR24369:SF170">
    <property type="entry name" value="LEUCINE-RICH REPEAT-CONTAINING PROTEIN 3"/>
    <property type="match status" value="1"/>
</dbReference>
<evidence type="ECO:0000256" key="10">
    <source>
        <dbReference type="SAM" id="Phobius"/>
    </source>
</evidence>
<evidence type="ECO:0000256" key="7">
    <source>
        <dbReference type="ARBA" id="ARBA00023136"/>
    </source>
</evidence>
<dbReference type="SMART" id="SM00013">
    <property type="entry name" value="LRRNT"/>
    <property type="match status" value="1"/>
</dbReference>
<dbReference type="Pfam" id="PF13855">
    <property type="entry name" value="LRR_8"/>
    <property type="match status" value="1"/>
</dbReference>
<dbReference type="InterPro" id="IPR000372">
    <property type="entry name" value="LRRNT"/>
</dbReference>
<dbReference type="Pfam" id="PF01462">
    <property type="entry name" value="LRRNT"/>
    <property type="match status" value="1"/>
</dbReference>
<evidence type="ECO:0000256" key="8">
    <source>
        <dbReference type="ARBA" id="ARBA00049658"/>
    </source>
</evidence>
<dbReference type="Gene3D" id="3.80.10.10">
    <property type="entry name" value="Ribonuclease Inhibitor"/>
    <property type="match status" value="1"/>
</dbReference>
<dbReference type="AlphaFoldDB" id="A0A8C5CUH7"/>
<evidence type="ECO:0000256" key="4">
    <source>
        <dbReference type="ARBA" id="ARBA00022729"/>
    </source>
</evidence>
<organism evidence="13 14">
    <name type="scientific">Gadus morhua</name>
    <name type="common">Atlantic cod</name>
    <dbReference type="NCBI Taxonomy" id="8049"/>
    <lineage>
        <taxon>Eukaryota</taxon>
        <taxon>Metazoa</taxon>
        <taxon>Chordata</taxon>
        <taxon>Craniata</taxon>
        <taxon>Vertebrata</taxon>
        <taxon>Euteleostomi</taxon>
        <taxon>Actinopterygii</taxon>
        <taxon>Neopterygii</taxon>
        <taxon>Teleostei</taxon>
        <taxon>Neoteleostei</taxon>
        <taxon>Acanthomorphata</taxon>
        <taxon>Zeiogadaria</taxon>
        <taxon>Gadariae</taxon>
        <taxon>Gadiformes</taxon>
        <taxon>Gadoidei</taxon>
        <taxon>Gadidae</taxon>
        <taxon>Gadus</taxon>
    </lineage>
</organism>
<evidence type="ECO:0000256" key="5">
    <source>
        <dbReference type="ARBA" id="ARBA00022737"/>
    </source>
</evidence>
<keyword evidence="3 10" id="KW-0812">Transmembrane</keyword>
<keyword evidence="7 10" id="KW-0472">Membrane</keyword>
<comment type="similarity">
    <text evidence="8">Belongs to the LRRC3 family.</text>
</comment>
<dbReference type="InterPro" id="IPR032675">
    <property type="entry name" value="LRR_dom_sf"/>
</dbReference>
<feature type="chain" id="PRO_5034612213" description="Leucine-rich repeat-containing protein 3" evidence="11">
    <location>
        <begin position="38"/>
        <end position="265"/>
    </location>
</feature>
<feature type="domain" description="LRRNT" evidence="12">
    <location>
        <begin position="37"/>
        <end position="73"/>
    </location>
</feature>
<accession>A0A8C5CUH7</accession>
<evidence type="ECO:0000256" key="9">
    <source>
        <dbReference type="ARBA" id="ARBA00049749"/>
    </source>
</evidence>
<evidence type="ECO:0000313" key="13">
    <source>
        <dbReference type="Ensembl" id="ENSGMOP00000067192.1"/>
    </source>
</evidence>
<dbReference type="PRINTS" id="PR00019">
    <property type="entry name" value="LEURICHRPT"/>
</dbReference>
<evidence type="ECO:0000313" key="14">
    <source>
        <dbReference type="Proteomes" id="UP000694546"/>
    </source>
</evidence>
<dbReference type="InterPro" id="IPR003591">
    <property type="entry name" value="Leu-rich_rpt_typical-subtyp"/>
</dbReference>
<evidence type="ECO:0000259" key="12">
    <source>
        <dbReference type="SMART" id="SM00013"/>
    </source>
</evidence>
<evidence type="ECO:0000256" key="1">
    <source>
        <dbReference type="ARBA" id="ARBA00004167"/>
    </source>
</evidence>
<dbReference type="OMA" id="QCPDHAG"/>
<dbReference type="Proteomes" id="UP000694546">
    <property type="component" value="Chromosome 20"/>
</dbReference>
<dbReference type="Pfam" id="PF00560">
    <property type="entry name" value="LRR_1"/>
    <property type="match status" value="1"/>
</dbReference>
<dbReference type="PROSITE" id="PS51450">
    <property type="entry name" value="LRR"/>
    <property type="match status" value="2"/>
</dbReference>
<keyword evidence="5" id="KW-0677">Repeat</keyword>
<keyword evidence="14" id="KW-1185">Reference proteome</keyword>
<dbReference type="InterPro" id="IPR050541">
    <property type="entry name" value="LRR_TM_domain-containing"/>
</dbReference>
<dbReference type="GeneTree" id="ENSGT00940000154360"/>
<evidence type="ECO:0000256" key="3">
    <source>
        <dbReference type="ARBA" id="ARBA00022692"/>
    </source>
</evidence>
<dbReference type="PANTHER" id="PTHR24369">
    <property type="entry name" value="ANTIGEN BSP, PUTATIVE-RELATED"/>
    <property type="match status" value="1"/>
</dbReference>
<evidence type="ECO:0000256" key="6">
    <source>
        <dbReference type="ARBA" id="ARBA00022989"/>
    </source>
</evidence>
<dbReference type="InterPro" id="IPR001611">
    <property type="entry name" value="Leu-rich_rpt"/>
</dbReference>
<dbReference type="Ensembl" id="ENSGMOT00000009452.2">
    <property type="protein sequence ID" value="ENSGMOP00000067192.1"/>
    <property type="gene ID" value="ENSGMOG00000008605.2"/>
</dbReference>
<sequence>MLVKAYLCGGPSVSTASPLLWLLLFSGIFLGTTPARACPKSCHCVEKSGLTAVQCTSRNLDRIPPDLPRDTAVLLLSSNHITSIPSQAFKDLHHLQELDLSNNNIDTVDAGAFQGVADSLDSLDLSHNRLSHVPREAFARLQAKISLSDNPWHCECALQEVLRELRLDPETVNEVMCTTAVQEEHAGKPVIQVLDSGVNLCNFHHKTTDVAMFVTMFGWFAMVIGYVIYYVRHNQEDARRHLEYLKSLPSSTQLSKDLDTISTVL</sequence>
<protein>
    <recommendedName>
        <fullName evidence="9">Leucine-rich repeat-containing protein 3</fullName>
    </recommendedName>
</protein>
<comment type="subcellular location">
    <subcellularLocation>
        <location evidence="1">Membrane</location>
        <topology evidence="1">Single-pass membrane protein</topology>
    </subcellularLocation>
</comment>
<feature type="transmembrane region" description="Helical" evidence="10">
    <location>
        <begin position="210"/>
        <end position="231"/>
    </location>
</feature>
<proteinExistence type="inferred from homology"/>
<reference evidence="13" key="2">
    <citation type="submission" date="2025-09" db="UniProtKB">
        <authorList>
            <consortium name="Ensembl"/>
        </authorList>
    </citation>
    <scope>IDENTIFICATION</scope>
</reference>
<dbReference type="SMART" id="SM00369">
    <property type="entry name" value="LRR_TYP"/>
    <property type="match status" value="3"/>
</dbReference>
<dbReference type="FunFam" id="3.80.10.10:FF:000069">
    <property type="entry name" value="leucine-rich repeat-containing protein 3B"/>
    <property type="match status" value="1"/>
</dbReference>
<keyword evidence="2" id="KW-0433">Leucine-rich repeat</keyword>
<name>A0A8C5CUH7_GADMO</name>